<feature type="transmembrane region" description="Helical" evidence="1">
    <location>
        <begin position="123"/>
        <end position="144"/>
    </location>
</feature>
<dbReference type="AlphaFoldDB" id="A0A382RL47"/>
<feature type="non-terminal residue" evidence="2">
    <location>
        <position position="222"/>
    </location>
</feature>
<feature type="transmembrane region" description="Helical" evidence="1">
    <location>
        <begin position="43"/>
        <end position="64"/>
    </location>
</feature>
<feature type="transmembrane region" description="Helical" evidence="1">
    <location>
        <begin position="12"/>
        <end position="31"/>
    </location>
</feature>
<feature type="transmembrane region" description="Helical" evidence="1">
    <location>
        <begin position="204"/>
        <end position="221"/>
    </location>
</feature>
<feature type="transmembrane region" description="Helical" evidence="1">
    <location>
        <begin position="156"/>
        <end position="176"/>
    </location>
</feature>
<name>A0A382RL47_9ZZZZ</name>
<organism evidence="2">
    <name type="scientific">marine metagenome</name>
    <dbReference type="NCBI Taxonomy" id="408172"/>
    <lineage>
        <taxon>unclassified sequences</taxon>
        <taxon>metagenomes</taxon>
        <taxon>ecological metagenomes</taxon>
    </lineage>
</organism>
<keyword evidence="1" id="KW-0472">Membrane</keyword>
<feature type="transmembrane region" description="Helical" evidence="1">
    <location>
        <begin position="95"/>
        <end position="117"/>
    </location>
</feature>
<reference evidence="2" key="1">
    <citation type="submission" date="2018-05" db="EMBL/GenBank/DDBJ databases">
        <authorList>
            <person name="Lanie J.A."/>
            <person name="Ng W.-L."/>
            <person name="Kazmierczak K.M."/>
            <person name="Andrzejewski T.M."/>
            <person name="Davidsen T.M."/>
            <person name="Wayne K.J."/>
            <person name="Tettelin H."/>
            <person name="Glass J.I."/>
            <person name="Rusch D."/>
            <person name="Podicherti R."/>
            <person name="Tsui H.-C.T."/>
            <person name="Winkler M.E."/>
        </authorList>
    </citation>
    <scope>NUCLEOTIDE SEQUENCE</scope>
</reference>
<proteinExistence type="predicted"/>
<evidence type="ECO:0000256" key="1">
    <source>
        <dbReference type="SAM" id="Phobius"/>
    </source>
</evidence>
<keyword evidence="1" id="KW-0812">Transmembrane</keyword>
<accession>A0A382RL47</accession>
<keyword evidence="1" id="KW-1133">Transmembrane helix</keyword>
<dbReference type="EMBL" id="UINC01121865">
    <property type="protein sequence ID" value="SVC97321.1"/>
    <property type="molecule type" value="Genomic_DNA"/>
</dbReference>
<evidence type="ECO:0000313" key="2">
    <source>
        <dbReference type="EMBL" id="SVC97321.1"/>
    </source>
</evidence>
<gene>
    <name evidence="2" type="ORF">METZ01_LOCUS350175</name>
</gene>
<protein>
    <submittedName>
        <fullName evidence="2">Uncharacterized protein</fullName>
    </submittedName>
</protein>
<sequence length="222" mass="24760">MRRGLQSQGYKALFGLFFIGTFVLPLLVFLFNPLLMHGKPGHTTLVFTIGSLCFLASVSPFIICRDLKDSSPQQEFLRHGKLRPQTLISGIRKSLWTGLGFMLLALLPGTALALLIGSDAESHYLMGRVLAIYLTVFILGLFLIELSLSTLGFGYWSLLLVFMGIIYVPGHFFVLFGGDDFNKYFEHLFFETSRKELESFDSAALPWSIFFGGLILAITITA</sequence>